<comment type="caution">
    <text evidence="9">The sequence shown here is derived from an EMBL/GenBank/DDBJ whole genome shotgun (WGS) entry which is preliminary data.</text>
</comment>
<keyword evidence="5 7" id="KW-1133">Transmembrane helix</keyword>
<dbReference type="PANTHER" id="PTHR14969:SF62">
    <property type="entry name" value="DECAPRENYLPHOSPHORYL-5-PHOSPHORIBOSE PHOSPHATASE RV3807C-RELATED"/>
    <property type="match status" value="1"/>
</dbReference>
<dbReference type="Pfam" id="PF01569">
    <property type="entry name" value="PAP2"/>
    <property type="match status" value="1"/>
</dbReference>
<protein>
    <submittedName>
        <fullName evidence="9">Phosphatase PAP2 family protein</fullName>
    </submittedName>
</protein>
<keyword evidence="4" id="KW-0378">Hydrolase</keyword>
<evidence type="ECO:0000256" key="6">
    <source>
        <dbReference type="ARBA" id="ARBA00023136"/>
    </source>
</evidence>
<dbReference type="GO" id="GO:0005886">
    <property type="term" value="C:plasma membrane"/>
    <property type="evidence" value="ECO:0007669"/>
    <property type="project" value="UniProtKB-SubCell"/>
</dbReference>
<comment type="subcellular location">
    <subcellularLocation>
        <location evidence="1">Cell membrane</location>
        <topology evidence="1">Multi-pass membrane protein</topology>
    </subcellularLocation>
</comment>
<name>A0A846WJE2_9ACTN</name>
<dbReference type="AlphaFoldDB" id="A0A846WJE2"/>
<feature type="transmembrane region" description="Helical" evidence="7">
    <location>
        <begin position="89"/>
        <end position="110"/>
    </location>
</feature>
<keyword evidence="3 7" id="KW-0812">Transmembrane</keyword>
<dbReference type="Gene3D" id="1.20.144.10">
    <property type="entry name" value="Phosphatidic acid phosphatase type 2/haloperoxidase"/>
    <property type="match status" value="1"/>
</dbReference>
<feature type="transmembrane region" description="Helical" evidence="7">
    <location>
        <begin position="187"/>
        <end position="205"/>
    </location>
</feature>
<evidence type="ECO:0000256" key="1">
    <source>
        <dbReference type="ARBA" id="ARBA00004651"/>
    </source>
</evidence>
<organism evidence="9 10">
    <name type="scientific">Gordonia polyisoprenivorans</name>
    <dbReference type="NCBI Taxonomy" id="84595"/>
    <lineage>
        <taxon>Bacteria</taxon>
        <taxon>Bacillati</taxon>
        <taxon>Actinomycetota</taxon>
        <taxon>Actinomycetes</taxon>
        <taxon>Mycobacteriales</taxon>
        <taxon>Gordoniaceae</taxon>
        <taxon>Gordonia</taxon>
    </lineage>
</organism>
<sequence>MIDMGISWWRAQLPPLLIATVCIFGVGLAYDGGPFWIDGAVMNWIAGHRVAPLEAVSTVSYLFGPLLVSLWSVVVAAILIVRDRSVERALAVVTGVVGAAMITELIKLVVARPRPPMYYHPGITEMTYSYPSGHVTGTAGLALTTALVVTATASQTVRRLAVTLSMAITVLAALTRLYLGVHWLSDVVAAVAVATAAALTAPRLVHDGLRQAQRQFPNRLPIWARPTDPLATKEAAPHGR</sequence>
<keyword evidence="2" id="KW-1003">Cell membrane</keyword>
<accession>A0A846WJE2</accession>
<keyword evidence="6 7" id="KW-0472">Membrane</keyword>
<evidence type="ECO:0000256" key="3">
    <source>
        <dbReference type="ARBA" id="ARBA00022692"/>
    </source>
</evidence>
<dbReference type="GO" id="GO:0016787">
    <property type="term" value="F:hydrolase activity"/>
    <property type="evidence" value="ECO:0007669"/>
    <property type="project" value="UniProtKB-KW"/>
</dbReference>
<dbReference type="PANTHER" id="PTHR14969">
    <property type="entry name" value="SPHINGOSINE-1-PHOSPHATE PHOSPHOHYDROLASE"/>
    <property type="match status" value="1"/>
</dbReference>
<evidence type="ECO:0000313" key="10">
    <source>
        <dbReference type="Proteomes" id="UP000563898"/>
    </source>
</evidence>
<dbReference type="SMART" id="SM00014">
    <property type="entry name" value="acidPPc"/>
    <property type="match status" value="1"/>
</dbReference>
<gene>
    <name evidence="9" type="ORF">HGA05_09580</name>
</gene>
<evidence type="ECO:0000259" key="8">
    <source>
        <dbReference type="SMART" id="SM00014"/>
    </source>
</evidence>
<dbReference type="SUPFAM" id="SSF48317">
    <property type="entry name" value="Acid phosphatase/Vanadium-dependent haloperoxidase"/>
    <property type="match status" value="1"/>
</dbReference>
<dbReference type="EMBL" id="JAAXPC010000004">
    <property type="protein sequence ID" value="NKY01822.1"/>
    <property type="molecule type" value="Genomic_DNA"/>
</dbReference>
<dbReference type="CDD" id="cd03392">
    <property type="entry name" value="PAP2_like_2"/>
    <property type="match status" value="1"/>
</dbReference>
<evidence type="ECO:0000313" key="9">
    <source>
        <dbReference type="EMBL" id="NKY01822.1"/>
    </source>
</evidence>
<evidence type="ECO:0000256" key="5">
    <source>
        <dbReference type="ARBA" id="ARBA00022989"/>
    </source>
</evidence>
<proteinExistence type="predicted"/>
<feature type="transmembrane region" description="Helical" evidence="7">
    <location>
        <begin position="160"/>
        <end position="181"/>
    </location>
</feature>
<evidence type="ECO:0000256" key="2">
    <source>
        <dbReference type="ARBA" id="ARBA00022475"/>
    </source>
</evidence>
<feature type="domain" description="Phosphatidic acid phosphatase type 2/haloperoxidase" evidence="8">
    <location>
        <begin position="86"/>
        <end position="202"/>
    </location>
</feature>
<dbReference type="Proteomes" id="UP000563898">
    <property type="component" value="Unassembled WGS sequence"/>
</dbReference>
<evidence type="ECO:0000256" key="4">
    <source>
        <dbReference type="ARBA" id="ARBA00022801"/>
    </source>
</evidence>
<feature type="transmembrane region" description="Helical" evidence="7">
    <location>
        <begin position="130"/>
        <end position="153"/>
    </location>
</feature>
<dbReference type="InterPro" id="IPR036938">
    <property type="entry name" value="PAP2/HPO_sf"/>
</dbReference>
<dbReference type="InterPro" id="IPR000326">
    <property type="entry name" value="PAP2/HPO"/>
</dbReference>
<evidence type="ECO:0000256" key="7">
    <source>
        <dbReference type="SAM" id="Phobius"/>
    </source>
</evidence>
<reference evidence="9 10" key="1">
    <citation type="submission" date="2020-04" db="EMBL/GenBank/DDBJ databases">
        <title>MicrobeNet Type strains.</title>
        <authorList>
            <person name="Nicholson A.C."/>
        </authorList>
    </citation>
    <scope>NUCLEOTIDE SEQUENCE [LARGE SCALE GENOMIC DNA]</scope>
    <source>
        <strain evidence="9 10">ATCC BAA-14</strain>
    </source>
</reference>
<feature type="transmembrane region" description="Helical" evidence="7">
    <location>
        <begin position="62"/>
        <end position="82"/>
    </location>
</feature>